<dbReference type="NCBIfam" id="TIGR02937">
    <property type="entry name" value="sigma70-ECF"/>
    <property type="match status" value="1"/>
</dbReference>
<sequence length="179" mass="20734">MKRGAEVGVDELVRKAKQGNRDALIELVMLRKQEYYKLAYVFLGNKEDALDAMEDMIVILYENISRLKKDEAFSTWSKTILVNCCKKILKNNRKTVSIETIEEIVAEDGIEHKDNQILLEKYLSQLSDKHQEVIRLRYFLDLEYQVIADILKIPLGTVKSRIAYGIERLKECFGGETSE</sequence>
<dbReference type="SUPFAM" id="SSF88946">
    <property type="entry name" value="Sigma2 domain of RNA polymerase sigma factors"/>
    <property type="match status" value="1"/>
</dbReference>
<dbReference type="Pfam" id="PF04542">
    <property type="entry name" value="Sigma70_r2"/>
    <property type="match status" value="1"/>
</dbReference>
<feature type="domain" description="RNA polymerase sigma-70 region 4" evidence="7">
    <location>
        <begin position="123"/>
        <end position="171"/>
    </location>
</feature>
<dbReference type="Proteomes" id="UP001172911">
    <property type="component" value="Unassembled WGS sequence"/>
</dbReference>
<dbReference type="PANTHER" id="PTHR43133">
    <property type="entry name" value="RNA POLYMERASE ECF-TYPE SIGMA FACTO"/>
    <property type="match status" value="1"/>
</dbReference>
<proteinExistence type="inferred from homology"/>
<evidence type="ECO:0000256" key="4">
    <source>
        <dbReference type="ARBA" id="ARBA00023125"/>
    </source>
</evidence>
<evidence type="ECO:0000259" key="7">
    <source>
        <dbReference type="Pfam" id="PF04545"/>
    </source>
</evidence>
<name>A0AAW7ZAZ6_9FIRM</name>
<evidence type="ECO:0000259" key="6">
    <source>
        <dbReference type="Pfam" id="PF04542"/>
    </source>
</evidence>
<dbReference type="InterPro" id="IPR013325">
    <property type="entry name" value="RNA_pol_sigma_r2"/>
</dbReference>
<reference evidence="8" key="1">
    <citation type="journal article" date="2023" name="J. Hazard. Mater.">
        <title>Anaerobic biodegradation of pyrene and benzo[a]pyrene by a new sulfate-reducing Desulforamulus aquiferis strain DSA.</title>
        <authorList>
            <person name="Zhang Z."/>
            <person name="Sun J."/>
            <person name="Gong X."/>
            <person name="Wang C."/>
            <person name="Wang H."/>
        </authorList>
    </citation>
    <scope>NUCLEOTIDE SEQUENCE</scope>
    <source>
        <strain evidence="8">DSA</strain>
    </source>
</reference>
<dbReference type="AlphaFoldDB" id="A0AAW7ZAZ6"/>
<dbReference type="InterPro" id="IPR036388">
    <property type="entry name" value="WH-like_DNA-bd_sf"/>
</dbReference>
<dbReference type="SUPFAM" id="SSF88659">
    <property type="entry name" value="Sigma3 and sigma4 domains of RNA polymerase sigma factors"/>
    <property type="match status" value="1"/>
</dbReference>
<evidence type="ECO:0000256" key="5">
    <source>
        <dbReference type="ARBA" id="ARBA00023163"/>
    </source>
</evidence>
<accession>A0AAW7ZAZ6</accession>
<dbReference type="Gene3D" id="1.10.1740.10">
    <property type="match status" value="1"/>
</dbReference>
<comment type="caution">
    <text evidence="8">The sequence shown here is derived from an EMBL/GenBank/DDBJ whole genome shotgun (WGS) entry which is preliminary data.</text>
</comment>
<dbReference type="InterPro" id="IPR039425">
    <property type="entry name" value="RNA_pol_sigma-70-like"/>
</dbReference>
<feature type="domain" description="RNA polymerase sigma-70 region 2" evidence="6">
    <location>
        <begin position="32"/>
        <end position="94"/>
    </location>
</feature>
<dbReference type="GO" id="GO:0003677">
    <property type="term" value="F:DNA binding"/>
    <property type="evidence" value="ECO:0007669"/>
    <property type="project" value="UniProtKB-KW"/>
</dbReference>
<dbReference type="PANTHER" id="PTHR43133:SF51">
    <property type="entry name" value="RNA POLYMERASE SIGMA FACTOR"/>
    <property type="match status" value="1"/>
</dbReference>
<keyword evidence="5" id="KW-0804">Transcription</keyword>
<comment type="similarity">
    <text evidence="1">Belongs to the sigma-70 factor family. ECF subfamily.</text>
</comment>
<gene>
    <name evidence="8" type="ORF">P6N53_05045</name>
</gene>
<dbReference type="InterPro" id="IPR013324">
    <property type="entry name" value="RNA_pol_sigma_r3/r4-like"/>
</dbReference>
<evidence type="ECO:0000256" key="3">
    <source>
        <dbReference type="ARBA" id="ARBA00023082"/>
    </source>
</evidence>
<dbReference type="InterPro" id="IPR007630">
    <property type="entry name" value="RNA_pol_sigma70_r4"/>
</dbReference>
<reference evidence="8" key="2">
    <citation type="submission" date="2023-03" db="EMBL/GenBank/DDBJ databases">
        <authorList>
            <person name="Zhang Z."/>
        </authorList>
    </citation>
    <scope>NUCLEOTIDE SEQUENCE</scope>
    <source>
        <strain evidence="8">DSA</strain>
    </source>
</reference>
<dbReference type="Pfam" id="PF04545">
    <property type="entry name" value="Sigma70_r4"/>
    <property type="match status" value="1"/>
</dbReference>
<evidence type="ECO:0000313" key="8">
    <source>
        <dbReference type="EMBL" id="MDO7786588.1"/>
    </source>
</evidence>
<keyword evidence="9" id="KW-1185">Reference proteome</keyword>
<evidence type="ECO:0000256" key="2">
    <source>
        <dbReference type="ARBA" id="ARBA00023015"/>
    </source>
</evidence>
<keyword evidence="4" id="KW-0238">DNA-binding</keyword>
<protein>
    <submittedName>
        <fullName evidence="8">Sigma-70 family RNA polymerase sigma factor</fullName>
    </submittedName>
</protein>
<organism evidence="8 9">
    <name type="scientific">Desulforamulus aquiferis</name>
    <dbReference type="NCBI Taxonomy" id="1397668"/>
    <lineage>
        <taxon>Bacteria</taxon>
        <taxon>Bacillati</taxon>
        <taxon>Bacillota</taxon>
        <taxon>Clostridia</taxon>
        <taxon>Eubacteriales</taxon>
        <taxon>Peptococcaceae</taxon>
        <taxon>Desulforamulus</taxon>
    </lineage>
</organism>
<dbReference type="InterPro" id="IPR007627">
    <property type="entry name" value="RNA_pol_sigma70_r2"/>
</dbReference>
<dbReference type="InterPro" id="IPR014284">
    <property type="entry name" value="RNA_pol_sigma-70_dom"/>
</dbReference>
<dbReference type="GO" id="GO:0016987">
    <property type="term" value="F:sigma factor activity"/>
    <property type="evidence" value="ECO:0007669"/>
    <property type="project" value="UniProtKB-KW"/>
</dbReference>
<evidence type="ECO:0000313" key="9">
    <source>
        <dbReference type="Proteomes" id="UP001172911"/>
    </source>
</evidence>
<keyword evidence="3" id="KW-0731">Sigma factor</keyword>
<dbReference type="EMBL" id="JARPTC010000006">
    <property type="protein sequence ID" value="MDO7786588.1"/>
    <property type="molecule type" value="Genomic_DNA"/>
</dbReference>
<keyword evidence="2" id="KW-0805">Transcription regulation</keyword>
<dbReference type="RefSeq" id="WP_304541650.1">
    <property type="nucleotide sequence ID" value="NZ_JARPTC010000006.1"/>
</dbReference>
<dbReference type="GO" id="GO:0006352">
    <property type="term" value="P:DNA-templated transcription initiation"/>
    <property type="evidence" value="ECO:0007669"/>
    <property type="project" value="InterPro"/>
</dbReference>
<evidence type="ECO:0000256" key="1">
    <source>
        <dbReference type="ARBA" id="ARBA00010641"/>
    </source>
</evidence>
<dbReference type="Gene3D" id="1.10.10.10">
    <property type="entry name" value="Winged helix-like DNA-binding domain superfamily/Winged helix DNA-binding domain"/>
    <property type="match status" value="1"/>
</dbReference>
<dbReference type="CDD" id="cd06171">
    <property type="entry name" value="Sigma70_r4"/>
    <property type="match status" value="1"/>
</dbReference>